<evidence type="ECO:0000259" key="2">
    <source>
        <dbReference type="Pfam" id="PF01882"/>
    </source>
</evidence>
<dbReference type="STRING" id="1314751.GCA_001591425_00887"/>
<keyword evidence="1" id="KW-1133">Transmembrane helix</keyword>
<feature type="transmembrane region" description="Helical" evidence="1">
    <location>
        <begin position="20"/>
        <end position="53"/>
    </location>
</feature>
<evidence type="ECO:0000313" key="3">
    <source>
        <dbReference type="EMBL" id="AST91473.1"/>
    </source>
</evidence>
<dbReference type="InterPro" id="IPR002881">
    <property type="entry name" value="DUF58"/>
</dbReference>
<dbReference type="EMBL" id="CP018866">
    <property type="protein sequence ID" value="AST91473.1"/>
    <property type="molecule type" value="Genomic_DNA"/>
</dbReference>
<proteinExistence type="predicted"/>
<feature type="domain" description="DUF58" evidence="2">
    <location>
        <begin position="214"/>
        <end position="260"/>
    </location>
</feature>
<dbReference type="Proteomes" id="UP000215224">
    <property type="component" value="Chromosome"/>
</dbReference>
<evidence type="ECO:0000256" key="1">
    <source>
        <dbReference type="SAM" id="Phobius"/>
    </source>
</evidence>
<keyword evidence="1" id="KW-0472">Membrane</keyword>
<organism evidence="3 4">
    <name type="scientific">Sutcliffiella cohnii</name>
    <dbReference type="NCBI Taxonomy" id="33932"/>
    <lineage>
        <taxon>Bacteria</taxon>
        <taxon>Bacillati</taxon>
        <taxon>Bacillota</taxon>
        <taxon>Bacilli</taxon>
        <taxon>Bacillales</taxon>
        <taxon>Bacillaceae</taxon>
        <taxon>Sutcliffiella</taxon>
    </lineage>
</organism>
<accession>A0A223KQ66</accession>
<sequence>MNKWSQHTDIYKDYYYLASISWVLIFISFFINSTILLVIGSGYFFFFIANYMYLNWVGKRLEVDFPEERVKTFTGEEGVIKVRIRQPSLLPIFFGKLTITTDKNINFKDSVELRYSNELDIPFHVYGRNELILEVPFQSIKRGVAKIHKVQIEVDHFIGFGKVILNLLNNRKYEVIVYPEKKVVSGVERMVPKNEGTYPTRSSFYEDKNTIIGTRNYESGDSFNKIHWKATARLSSLQTKVHERASQFTWLFVLDIRSSNLEDRIKGISYLLQYATKYNISFGLLVNVKKFGNPSYYVLPFGEGKRQLQTALEFLARVDKNSVVINSLSFTRIVSNYVSPYVILCMDEEETEKYSIRKSSQCYVLDVSREDAVLTLKKVGSSRSRRVRYG</sequence>
<dbReference type="KEGG" id="bcoh:BC6307_09365"/>
<dbReference type="PANTHER" id="PTHR34351:SF2">
    <property type="entry name" value="DUF58 DOMAIN-CONTAINING PROTEIN"/>
    <property type="match status" value="1"/>
</dbReference>
<dbReference type="Pfam" id="PF01882">
    <property type="entry name" value="DUF58"/>
    <property type="match status" value="1"/>
</dbReference>
<dbReference type="PANTHER" id="PTHR34351">
    <property type="entry name" value="SLR1927 PROTEIN-RELATED"/>
    <property type="match status" value="1"/>
</dbReference>
<dbReference type="AlphaFoldDB" id="A0A223KQ66"/>
<keyword evidence="1" id="KW-0812">Transmembrane</keyword>
<protein>
    <recommendedName>
        <fullName evidence="2">DUF58 domain-containing protein</fullName>
    </recommendedName>
</protein>
<dbReference type="RefSeq" id="WP_066412640.1">
    <property type="nucleotide sequence ID" value="NZ_CP018866.1"/>
</dbReference>
<name>A0A223KQ66_9BACI</name>
<evidence type="ECO:0000313" key="4">
    <source>
        <dbReference type="Proteomes" id="UP000215224"/>
    </source>
</evidence>
<gene>
    <name evidence="3" type="ORF">BC6307_09365</name>
</gene>
<keyword evidence="4" id="KW-1185">Reference proteome</keyword>
<reference evidence="3 4" key="1">
    <citation type="submission" date="2016-12" db="EMBL/GenBank/DDBJ databases">
        <title>The whole genome sequencing and assembly of Bacillus cohnii DSM 6307T strain.</title>
        <authorList>
            <person name="Lee Y.-J."/>
            <person name="Yi H."/>
            <person name="Bahn Y.-S."/>
            <person name="Kim J.F."/>
            <person name="Lee D.-W."/>
        </authorList>
    </citation>
    <scope>NUCLEOTIDE SEQUENCE [LARGE SCALE GENOMIC DNA]</scope>
    <source>
        <strain evidence="3 4">DSM 6307</strain>
    </source>
</reference>